<sequence>MATIGAVQANASGPGASKLSKGPGAQGIRDEILRLREAGLLSIPVHLFWNGDEGKKDADFPHKWCHITDSKSWENSIEAALEQRAHDANGVAILTGPSHIYVIDVDVVKKKNGTLPGMDLWSQLIARHGEPQTLKAQSGSGGQHFFFKASTPGLNHKPAKKLGVLSDLKAALQDATSAAVDPHDDMQVVTQYTRGTREVQDLLLKIVVEHAAPKAYVNLGRLFAYMYMIEGRILATTNDAEKSRDSHFFVWNGSSWVEDNSNLVASVFTSQMGCLLAWYERERERVLSTLYSKHPDLEVFLVDGIL</sequence>
<dbReference type="Pfam" id="PF09250">
    <property type="entry name" value="Prim-Pol"/>
    <property type="match status" value="1"/>
</dbReference>
<feature type="domain" description="DNA primase/polymerase bifunctional N-terminal" evidence="3">
    <location>
        <begin position="79"/>
        <end position="162"/>
    </location>
</feature>
<evidence type="ECO:0000256" key="1">
    <source>
        <dbReference type="ARBA" id="ARBA00022801"/>
    </source>
</evidence>
<keyword evidence="1" id="KW-0378">Hydrolase</keyword>
<evidence type="ECO:0000259" key="3">
    <source>
        <dbReference type="Pfam" id="PF09250"/>
    </source>
</evidence>
<dbReference type="EMBL" id="DF237240">
    <property type="protein sequence ID" value="GAQ86482.1"/>
    <property type="molecule type" value="Genomic_DNA"/>
</dbReference>
<dbReference type="InterPro" id="IPR015330">
    <property type="entry name" value="DNA_primase/pol_bifunc_N"/>
</dbReference>
<evidence type="ECO:0000313" key="4">
    <source>
        <dbReference type="EMBL" id="GAQ86482.1"/>
    </source>
</evidence>
<evidence type="ECO:0000256" key="2">
    <source>
        <dbReference type="SAM" id="MobiDB-lite"/>
    </source>
</evidence>
<dbReference type="InterPro" id="IPR051620">
    <property type="entry name" value="ORF904-like_C"/>
</dbReference>
<reference evidence="4 5" key="1">
    <citation type="journal article" date="2014" name="Nat. Commun.">
        <title>Klebsormidium flaccidum genome reveals primary factors for plant terrestrial adaptation.</title>
        <authorList>
            <person name="Hori K."/>
            <person name="Maruyama F."/>
            <person name="Fujisawa T."/>
            <person name="Togashi T."/>
            <person name="Yamamoto N."/>
            <person name="Seo M."/>
            <person name="Sato S."/>
            <person name="Yamada T."/>
            <person name="Mori H."/>
            <person name="Tajima N."/>
            <person name="Moriyama T."/>
            <person name="Ikeuchi M."/>
            <person name="Watanabe M."/>
            <person name="Wada H."/>
            <person name="Kobayashi K."/>
            <person name="Saito M."/>
            <person name="Masuda T."/>
            <person name="Sasaki-Sekimoto Y."/>
            <person name="Mashiguchi K."/>
            <person name="Awai K."/>
            <person name="Shimojima M."/>
            <person name="Masuda S."/>
            <person name="Iwai M."/>
            <person name="Nobusawa T."/>
            <person name="Narise T."/>
            <person name="Kondo S."/>
            <person name="Saito H."/>
            <person name="Sato R."/>
            <person name="Murakawa M."/>
            <person name="Ihara Y."/>
            <person name="Oshima-Yamada Y."/>
            <person name="Ohtaka K."/>
            <person name="Satoh M."/>
            <person name="Sonobe K."/>
            <person name="Ishii M."/>
            <person name="Ohtani R."/>
            <person name="Kanamori-Sato M."/>
            <person name="Honoki R."/>
            <person name="Miyazaki D."/>
            <person name="Mochizuki H."/>
            <person name="Umetsu J."/>
            <person name="Higashi K."/>
            <person name="Shibata D."/>
            <person name="Kamiya Y."/>
            <person name="Sato N."/>
            <person name="Nakamura Y."/>
            <person name="Tabata S."/>
            <person name="Ida S."/>
            <person name="Kurokawa K."/>
            <person name="Ohta H."/>
        </authorList>
    </citation>
    <scope>NUCLEOTIDE SEQUENCE [LARGE SCALE GENOMIC DNA]</scope>
    <source>
        <strain evidence="4 5">NIES-2285</strain>
    </source>
</reference>
<dbReference type="Proteomes" id="UP000054558">
    <property type="component" value="Unassembled WGS sequence"/>
</dbReference>
<dbReference type="PANTHER" id="PTHR35372">
    <property type="entry name" value="ATP BINDING PROTEIN-RELATED"/>
    <property type="match status" value="1"/>
</dbReference>
<keyword evidence="5" id="KW-1185">Reference proteome</keyword>
<protein>
    <recommendedName>
        <fullName evidence="3">DNA primase/polymerase bifunctional N-terminal domain-containing protein</fullName>
    </recommendedName>
</protein>
<dbReference type="AlphaFoldDB" id="A0A1Y1I949"/>
<feature type="region of interest" description="Disordered" evidence="2">
    <location>
        <begin position="1"/>
        <end position="24"/>
    </location>
</feature>
<dbReference type="GO" id="GO:0016787">
    <property type="term" value="F:hydrolase activity"/>
    <property type="evidence" value="ECO:0007669"/>
    <property type="project" value="UniProtKB-KW"/>
</dbReference>
<name>A0A1Y1I949_KLENI</name>
<dbReference type="SUPFAM" id="SSF56747">
    <property type="entry name" value="Prim-pol domain"/>
    <property type="match status" value="1"/>
</dbReference>
<proteinExistence type="predicted"/>
<dbReference type="PANTHER" id="PTHR35372:SF2">
    <property type="entry name" value="SF3 HELICASE DOMAIN-CONTAINING PROTEIN"/>
    <property type="match status" value="1"/>
</dbReference>
<accession>A0A1Y1I949</accession>
<organism evidence="4 5">
    <name type="scientific">Klebsormidium nitens</name>
    <name type="common">Green alga</name>
    <name type="synonym">Ulothrix nitens</name>
    <dbReference type="NCBI Taxonomy" id="105231"/>
    <lineage>
        <taxon>Eukaryota</taxon>
        <taxon>Viridiplantae</taxon>
        <taxon>Streptophyta</taxon>
        <taxon>Klebsormidiophyceae</taxon>
        <taxon>Klebsormidiales</taxon>
        <taxon>Klebsormidiaceae</taxon>
        <taxon>Klebsormidium</taxon>
    </lineage>
</organism>
<gene>
    <name evidence="4" type="ORF">KFL_002910200</name>
</gene>
<evidence type="ECO:0000313" key="5">
    <source>
        <dbReference type="Proteomes" id="UP000054558"/>
    </source>
</evidence>